<feature type="domain" description="Methionyl/Valyl/Leucyl/Isoleucyl-tRNA synthetase anticodon-binding" evidence="13">
    <location>
        <begin position="885"/>
        <end position="1038"/>
    </location>
</feature>
<dbReference type="Gene3D" id="1.10.730.10">
    <property type="entry name" value="Isoleucyl-tRNA Synthetase, Domain 1"/>
    <property type="match status" value="2"/>
</dbReference>
<dbReference type="PANTHER" id="PTHR11946:SF109">
    <property type="entry name" value="VALINE--TRNA LIGASE"/>
    <property type="match status" value="1"/>
</dbReference>
<dbReference type="SUPFAM" id="SSF47323">
    <property type="entry name" value="Anticodon-binding domain of a subclass of class I aminoacyl-tRNA synthetases"/>
    <property type="match status" value="1"/>
</dbReference>
<dbReference type="GO" id="GO:0004832">
    <property type="term" value="F:valine-tRNA ligase activity"/>
    <property type="evidence" value="ECO:0007669"/>
    <property type="project" value="UniProtKB-EC"/>
</dbReference>
<dbReference type="PROSITE" id="PS00178">
    <property type="entry name" value="AA_TRNA_LIGASE_I"/>
    <property type="match status" value="1"/>
</dbReference>
<organism evidence="14 15">
    <name type="scientific">Scylla paramamosain</name>
    <name type="common">Mud crab</name>
    <dbReference type="NCBI Taxonomy" id="85552"/>
    <lineage>
        <taxon>Eukaryota</taxon>
        <taxon>Metazoa</taxon>
        <taxon>Ecdysozoa</taxon>
        <taxon>Arthropoda</taxon>
        <taxon>Crustacea</taxon>
        <taxon>Multicrustacea</taxon>
        <taxon>Malacostraca</taxon>
        <taxon>Eumalacostraca</taxon>
        <taxon>Eucarida</taxon>
        <taxon>Decapoda</taxon>
        <taxon>Pleocyemata</taxon>
        <taxon>Brachyura</taxon>
        <taxon>Eubrachyura</taxon>
        <taxon>Portunoidea</taxon>
        <taxon>Portunidae</taxon>
        <taxon>Portuninae</taxon>
        <taxon>Scylla</taxon>
    </lineage>
</organism>
<keyword evidence="4 10" id="KW-0547">Nucleotide-binding</keyword>
<comment type="caution">
    <text evidence="14">The sequence shown here is derived from an EMBL/GenBank/DDBJ whole genome shotgun (WGS) entry which is preliminary data.</text>
</comment>
<dbReference type="SUPFAM" id="SSF52374">
    <property type="entry name" value="Nucleotidylyl transferase"/>
    <property type="match status" value="1"/>
</dbReference>
<dbReference type="SUPFAM" id="SSF50677">
    <property type="entry name" value="ValRS/IleRS/LeuRS editing domain"/>
    <property type="match status" value="1"/>
</dbReference>
<dbReference type="GO" id="GO:0005829">
    <property type="term" value="C:cytosol"/>
    <property type="evidence" value="ECO:0007669"/>
    <property type="project" value="TreeGrafter"/>
</dbReference>
<dbReference type="CDD" id="cd07962">
    <property type="entry name" value="Anticodon_Ia_Val"/>
    <property type="match status" value="1"/>
</dbReference>
<keyword evidence="7 10" id="KW-0030">Aminoacyl-tRNA synthetase</keyword>
<dbReference type="EC" id="6.1.1.9" evidence="2"/>
<keyword evidence="6 10" id="KW-0648">Protein biosynthesis</keyword>
<evidence type="ECO:0000256" key="10">
    <source>
        <dbReference type="RuleBase" id="RU363035"/>
    </source>
</evidence>
<dbReference type="NCBIfam" id="TIGR00422">
    <property type="entry name" value="valS"/>
    <property type="match status" value="1"/>
</dbReference>
<evidence type="ECO:0000313" key="14">
    <source>
        <dbReference type="EMBL" id="KAK8402179.1"/>
    </source>
</evidence>
<feature type="domain" description="Aminoacyl-tRNA synthetase class Ia" evidence="12">
    <location>
        <begin position="105"/>
        <end position="732"/>
    </location>
</feature>
<dbReference type="GO" id="GO:0005524">
    <property type="term" value="F:ATP binding"/>
    <property type="evidence" value="ECO:0007669"/>
    <property type="project" value="UniProtKB-KW"/>
</dbReference>
<evidence type="ECO:0000313" key="15">
    <source>
        <dbReference type="Proteomes" id="UP001487740"/>
    </source>
</evidence>
<reference evidence="14 15" key="1">
    <citation type="submission" date="2023-03" db="EMBL/GenBank/DDBJ databases">
        <title>High-quality genome of Scylla paramamosain provides insights in environmental adaptation.</title>
        <authorList>
            <person name="Zhang L."/>
        </authorList>
    </citation>
    <scope>NUCLEOTIDE SEQUENCE [LARGE SCALE GENOMIC DNA]</scope>
    <source>
        <strain evidence="14">LZ_2023a</strain>
        <tissue evidence="14">Muscle</tissue>
    </source>
</reference>
<name>A0AAW0UPW1_SCYPA</name>
<dbReference type="InterPro" id="IPR002303">
    <property type="entry name" value="Valyl-tRNA_ligase"/>
</dbReference>
<keyword evidence="5 10" id="KW-0067">ATP-binding</keyword>
<dbReference type="Pfam" id="PF00133">
    <property type="entry name" value="tRNA-synt_1"/>
    <property type="match status" value="1"/>
</dbReference>
<dbReference type="Proteomes" id="UP001487740">
    <property type="component" value="Unassembled WGS sequence"/>
</dbReference>
<dbReference type="FunFam" id="3.40.50.620:FF:000020">
    <property type="entry name" value="Valine--tRNA ligase, mitochondrial"/>
    <property type="match status" value="1"/>
</dbReference>
<evidence type="ECO:0000259" key="12">
    <source>
        <dbReference type="Pfam" id="PF00133"/>
    </source>
</evidence>
<accession>A0AAW0UPW1</accession>
<evidence type="ECO:0000259" key="13">
    <source>
        <dbReference type="Pfam" id="PF08264"/>
    </source>
</evidence>
<dbReference type="PRINTS" id="PR00986">
    <property type="entry name" value="TRNASYNTHVAL"/>
</dbReference>
<dbReference type="CDD" id="cd00817">
    <property type="entry name" value="ValRS_core"/>
    <property type="match status" value="1"/>
</dbReference>
<evidence type="ECO:0000256" key="11">
    <source>
        <dbReference type="SAM" id="MobiDB-lite"/>
    </source>
</evidence>
<evidence type="ECO:0000256" key="3">
    <source>
        <dbReference type="ARBA" id="ARBA00022598"/>
    </source>
</evidence>
<feature type="region of interest" description="Disordered" evidence="11">
    <location>
        <begin position="1119"/>
        <end position="1141"/>
    </location>
</feature>
<dbReference type="InterPro" id="IPR002300">
    <property type="entry name" value="aa-tRNA-synth_Ia"/>
</dbReference>
<keyword evidence="15" id="KW-1185">Reference proteome</keyword>
<dbReference type="InterPro" id="IPR009080">
    <property type="entry name" value="tRNAsynth_Ia_anticodon-bd"/>
</dbReference>
<proteinExistence type="inferred from homology"/>
<gene>
    <name evidence="14" type="ORF">O3P69_001346</name>
</gene>
<comment type="catalytic activity">
    <reaction evidence="9">
        <text>tRNA(Val) + L-valine + ATP = L-valyl-tRNA(Val) + AMP + diphosphate</text>
        <dbReference type="Rhea" id="RHEA:10704"/>
        <dbReference type="Rhea" id="RHEA-COMP:9672"/>
        <dbReference type="Rhea" id="RHEA-COMP:9708"/>
        <dbReference type="ChEBI" id="CHEBI:30616"/>
        <dbReference type="ChEBI" id="CHEBI:33019"/>
        <dbReference type="ChEBI" id="CHEBI:57762"/>
        <dbReference type="ChEBI" id="CHEBI:78442"/>
        <dbReference type="ChEBI" id="CHEBI:78537"/>
        <dbReference type="ChEBI" id="CHEBI:456215"/>
        <dbReference type="EC" id="6.1.1.9"/>
    </reaction>
</comment>
<dbReference type="Pfam" id="PF08264">
    <property type="entry name" value="Anticodon_1"/>
    <property type="match status" value="1"/>
</dbReference>
<evidence type="ECO:0000256" key="2">
    <source>
        <dbReference type="ARBA" id="ARBA00013169"/>
    </source>
</evidence>
<dbReference type="InterPro" id="IPR014729">
    <property type="entry name" value="Rossmann-like_a/b/a_fold"/>
</dbReference>
<dbReference type="InterPro" id="IPR001412">
    <property type="entry name" value="aa-tRNA-synth_I_CS"/>
</dbReference>
<dbReference type="FunFam" id="3.40.50.620:FF:000119">
    <property type="entry name" value="Putative valine--tRNA ligase-like"/>
    <property type="match status" value="1"/>
</dbReference>
<evidence type="ECO:0000256" key="1">
    <source>
        <dbReference type="ARBA" id="ARBA00005594"/>
    </source>
</evidence>
<keyword evidence="3 10" id="KW-0436">Ligase</keyword>
<protein>
    <recommendedName>
        <fullName evidence="2">valine--tRNA ligase</fullName>
        <ecNumber evidence="2">6.1.1.9</ecNumber>
    </recommendedName>
    <alternativeName>
        <fullName evidence="8">Valyl-tRNA synthetase</fullName>
    </alternativeName>
</protein>
<sequence length="1165" mass="133119">MCCLTGWRIPATILPSSQPPQQTTDKPKTAKQLEKEAKKAAKLAKFAEKQAKTSVKSGDVQQKKPKAVEEKKVITYDIPTPVGEKKDVNVELPAQYSPRYVEAAWYDWWKKEGFFKPEYGRNLNEDNPKGKFVMVIPPPNVTGTLHLGHALTNSVEDAICRWNRMKGRTTLWVPGCDHAGIATQVAVEKKVKREEGITRHDLGREEFMKRVWQWKNEKGHRIYHQLEKMGSSLDWDRTCFTMDPGPQEAVKEAFVRMHEDGTIYRSNRLVNWSCTLKSAISDIEVEKKELAGRTELPVPGYAEKVEFGVLVNFAYQVEGSEDRVVVATTRIETMLGDTAVAVNPKDERYKHLHGKTLVHPFTDRRLPVLQDDFVEMDFGTGAVKITPAHDPNDYEVGKRHNLPFLNIFTDDGHIVEGYQQFTGMKRFEARRAVLEALKEKGLYVETKDNPMVVPICSRSKDVIEPMIKPQWYVKCGAMAQKAVEAVKSGELEIIPKMHEKTWYHWMEEIRDWCISRQLWWGHQIPAYFVTFDPSVPQQKQQDNDEYWVSGRTEEEARQKAASKFNVSPDKIKLQQDPDVLDTWFSSGLFPFEVMGWPKETKDMELFYPNTLLETGHDILFFWVARMVFFGQHILGKLPFKQVYLHAMVRDAHGRKMSKSLGNVIDPMDVIYGISLQDLHKQLDENSNLDPKEITKAKEGQKCDYPQGIPECGTDALRFALCAYTQGRDINLDVLRVNGYRNFCNKLWNATKFAMMNIGKGFKPYSSLTELQQKVQQARSECKNEHSRSSSSCKQSNDIGELSVLNETLEQYSYVGGYTPTKADLSVMKRIVEADVSLSKYPHVLRWYCHMSSFSEAERRSLPEAKGSLQAPSLKSSEKATLSMVDRWMLGQLAVAVQECNAAFEEFNFPRATTALYNLWWYQICDVYLECLKPVMYSNDEEAKNLSRNVLYTALYVGLALISPFMPFLSEELFQRLPPRTPSQPASLCVTAYPEPQEFDIFYDEEVEEKFKFGQKVIGEVRSAKAKYDIPNKTKVEVVLQSESADKRTTLELLSQDIATLTVASEVKVSTNKPKGSVPTPISADTVAWMKLQGLVNLGKCKEKIQQKMKSADEKLKTLLNDMSKPSYDKVPEAVRSRNDEKKLELEAELEQTRDAIMKLEAMETE</sequence>
<evidence type="ECO:0000256" key="5">
    <source>
        <dbReference type="ARBA" id="ARBA00022840"/>
    </source>
</evidence>
<dbReference type="InterPro" id="IPR009008">
    <property type="entry name" value="Val/Leu/Ile-tRNA-synth_edit"/>
</dbReference>
<dbReference type="InterPro" id="IPR013155">
    <property type="entry name" value="M/V/L/I-tRNA-synth_anticd-bd"/>
</dbReference>
<evidence type="ECO:0000256" key="4">
    <source>
        <dbReference type="ARBA" id="ARBA00022741"/>
    </source>
</evidence>
<feature type="compositionally biased region" description="Basic and acidic residues" evidence="11">
    <location>
        <begin position="1126"/>
        <end position="1141"/>
    </location>
</feature>
<dbReference type="SUPFAM" id="SSF47616">
    <property type="entry name" value="GST C-terminal domain-like"/>
    <property type="match status" value="1"/>
</dbReference>
<evidence type="ECO:0000256" key="8">
    <source>
        <dbReference type="ARBA" id="ARBA00029936"/>
    </source>
</evidence>
<dbReference type="Gene3D" id="3.90.740.10">
    <property type="entry name" value="Valyl/Leucyl/Isoleucyl-tRNA synthetase, editing domain"/>
    <property type="match status" value="1"/>
</dbReference>
<dbReference type="NCBIfam" id="NF004349">
    <property type="entry name" value="PRK05729.1"/>
    <property type="match status" value="1"/>
</dbReference>
<evidence type="ECO:0000256" key="6">
    <source>
        <dbReference type="ARBA" id="ARBA00022917"/>
    </source>
</evidence>
<dbReference type="GO" id="GO:0002161">
    <property type="term" value="F:aminoacyl-tRNA deacylase activity"/>
    <property type="evidence" value="ECO:0007669"/>
    <property type="project" value="InterPro"/>
</dbReference>
<dbReference type="FunFam" id="3.90.740.10:FF:000005">
    <property type="entry name" value="Valine--tRNA ligase, mitochondrial"/>
    <property type="match status" value="1"/>
</dbReference>
<feature type="compositionally biased region" description="Basic and acidic residues" evidence="11">
    <location>
        <begin position="25"/>
        <end position="35"/>
    </location>
</feature>
<dbReference type="HAMAP" id="MF_02004">
    <property type="entry name" value="Val_tRNA_synth_type1"/>
    <property type="match status" value="1"/>
</dbReference>
<feature type="region of interest" description="Disordered" evidence="11">
    <location>
        <begin position="10"/>
        <end position="35"/>
    </location>
</feature>
<dbReference type="Gene3D" id="3.40.50.620">
    <property type="entry name" value="HUPs"/>
    <property type="match status" value="2"/>
</dbReference>
<evidence type="ECO:0000256" key="9">
    <source>
        <dbReference type="ARBA" id="ARBA00047552"/>
    </source>
</evidence>
<comment type="similarity">
    <text evidence="1 10">Belongs to the class-I aminoacyl-tRNA synthetase family.</text>
</comment>
<dbReference type="GO" id="GO:0006438">
    <property type="term" value="P:valyl-tRNA aminoacylation"/>
    <property type="evidence" value="ECO:0007669"/>
    <property type="project" value="InterPro"/>
</dbReference>
<dbReference type="InterPro" id="IPR036282">
    <property type="entry name" value="Glutathione-S-Trfase_C_sf"/>
</dbReference>
<dbReference type="PANTHER" id="PTHR11946">
    <property type="entry name" value="VALYL-TRNA SYNTHETASES"/>
    <property type="match status" value="1"/>
</dbReference>
<dbReference type="AlphaFoldDB" id="A0AAW0UPW1"/>
<dbReference type="InterPro" id="IPR033705">
    <property type="entry name" value="Anticodon_Ia_Val"/>
</dbReference>
<dbReference type="EMBL" id="JARAKH010000008">
    <property type="protein sequence ID" value="KAK8402179.1"/>
    <property type="molecule type" value="Genomic_DNA"/>
</dbReference>
<evidence type="ECO:0000256" key="7">
    <source>
        <dbReference type="ARBA" id="ARBA00023146"/>
    </source>
</evidence>
<feature type="compositionally biased region" description="Polar residues" evidence="11">
    <location>
        <begin position="14"/>
        <end position="24"/>
    </location>
</feature>